<protein>
    <recommendedName>
        <fullName evidence="4">SH3 domain-containing protein</fullName>
    </recommendedName>
</protein>
<dbReference type="Proteomes" id="UP001403385">
    <property type="component" value="Unassembled WGS sequence"/>
</dbReference>
<dbReference type="EMBL" id="JBDKWZ010000002">
    <property type="protein sequence ID" value="MEN7547316.1"/>
    <property type="molecule type" value="Genomic_DNA"/>
</dbReference>
<dbReference type="RefSeq" id="WP_346820100.1">
    <property type="nucleotide sequence ID" value="NZ_JBDKWZ010000002.1"/>
</dbReference>
<name>A0AAW9S8S9_9BACT</name>
<organism evidence="2 3">
    <name type="scientific">Rapidithrix thailandica</name>
    <dbReference type="NCBI Taxonomy" id="413964"/>
    <lineage>
        <taxon>Bacteria</taxon>
        <taxon>Pseudomonadati</taxon>
        <taxon>Bacteroidota</taxon>
        <taxon>Cytophagia</taxon>
        <taxon>Cytophagales</taxon>
        <taxon>Flammeovirgaceae</taxon>
        <taxon>Rapidithrix</taxon>
    </lineage>
</organism>
<evidence type="ECO:0000256" key="1">
    <source>
        <dbReference type="SAM" id="SignalP"/>
    </source>
</evidence>
<feature type="chain" id="PRO_5044015758" description="SH3 domain-containing protein" evidence="1">
    <location>
        <begin position="21"/>
        <end position="212"/>
    </location>
</feature>
<comment type="caution">
    <text evidence="2">The sequence shown here is derived from an EMBL/GenBank/DDBJ whole genome shotgun (WGS) entry which is preliminary data.</text>
</comment>
<reference evidence="2 3" key="1">
    <citation type="submission" date="2024-04" db="EMBL/GenBank/DDBJ databases">
        <title>Novel genus in family Flammeovirgaceae.</title>
        <authorList>
            <person name="Nguyen T.H."/>
            <person name="Vuong T.Q."/>
            <person name="Le H."/>
            <person name="Kim S.-G."/>
        </authorList>
    </citation>
    <scope>NUCLEOTIDE SEQUENCE [LARGE SCALE GENOMIC DNA]</scope>
    <source>
        <strain evidence="2 3">JCM 23209</strain>
    </source>
</reference>
<keyword evidence="1" id="KW-0732">Signal</keyword>
<proteinExistence type="predicted"/>
<accession>A0AAW9S8S9</accession>
<evidence type="ECO:0008006" key="4">
    <source>
        <dbReference type="Google" id="ProtNLM"/>
    </source>
</evidence>
<feature type="signal peptide" evidence="1">
    <location>
        <begin position="1"/>
        <end position="20"/>
    </location>
</feature>
<evidence type="ECO:0000313" key="2">
    <source>
        <dbReference type="EMBL" id="MEN7547316.1"/>
    </source>
</evidence>
<keyword evidence="3" id="KW-1185">Reference proteome</keyword>
<evidence type="ECO:0000313" key="3">
    <source>
        <dbReference type="Proteomes" id="UP001403385"/>
    </source>
</evidence>
<sequence length="212" mass="25046">MRKSILLFLISIFFHLSVSAQNNCEQTFNFFLKAQFNDLFWIGESRGGECKSSKLIQILVKENQEVDVIDLMLQDYNNWYWVESAEGYLRRETVVHLESKGKNFVDKGTRMKVYKPKYNTRLWNIFHQEFPNHCGEAWNNAMGNDGIDLPRIGKGKDLELVYYHPQGMYFNYEIQETYYFPDSKYLVVITGQEQKCANFDTMHGFLILKVKN</sequence>
<dbReference type="AlphaFoldDB" id="A0AAW9S8S9"/>
<gene>
    <name evidence="2" type="ORF">AAG747_05315</name>
</gene>